<dbReference type="EMBL" id="JAGMVJ010000001">
    <property type="protein sequence ID" value="KAH7095213.1"/>
    <property type="molecule type" value="Genomic_DNA"/>
</dbReference>
<keyword evidence="2" id="KW-0240">DNA-directed RNA polymerase</keyword>
<feature type="region of interest" description="Disordered" evidence="1">
    <location>
        <begin position="387"/>
        <end position="460"/>
    </location>
</feature>
<evidence type="ECO:0000256" key="1">
    <source>
        <dbReference type="SAM" id="MobiDB-lite"/>
    </source>
</evidence>
<feature type="compositionally biased region" description="Basic and acidic residues" evidence="1">
    <location>
        <begin position="451"/>
        <end position="460"/>
    </location>
</feature>
<dbReference type="Pfam" id="PF08208">
    <property type="entry name" value="RNA_polI_A34"/>
    <property type="match status" value="1"/>
</dbReference>
<feature type="compositionally biased region" description="Basic and acidic residues" evidence="1">
    <location>
        <begin position="432"/>
        <end position="443"/>
    </location>
</feature>
<sequence>MHGGRDPCPLPTKSCCVCNSRARMRHGHTRTMKQVKRTPVPLPGSKPRAQPKDTPVKAPLSQEFIGSDDDSAADNQRKPKKAEKPKTNIAIHRPNGATKVKAKVVAKHSPTLKPAAKPTSALKEPTLQPVKTAAPAAQHSSSDDTDDSDASEEPAAAPRKGTSPVATSDSASDSSSDESNATELPQQSAQKPPNLPTQSVHPGTHAVEFRPAQDYVPPKGFNPVPVNHKTMSQSAHIFDALHGKQVWHISAPAGISIKDLKEIALERAMKGEAILDHKGTSYGFRRPEHGEDIACEVLVPQQNGYKSVNSRVSQTLHLQAVVQLPELSSKQADPKLGSEAAASITRSTIRAPRLQLKGLKMRFRPSGSGGGDLGTLGDSESEAEILKDTAGLGMPNKLNLPSRPRKDKRKLAETNGDATTESPARKHKKHRTPEEAKRRDEAKRAKKEKKRAHEAARVQS</sequence>
<feature type="compositionally biased region" description="Low complexity" evidence="1">
    <location>
        <begin position="153"/>
        <end position="182"/>
    </location>
</feature>
<dbReference type="PANTHER" id="PTHR28155:SF1">
    <property type="entry name" value="DNA-DIRECTED RNA POLYMERASE I SUBUNIT RPA34.5-DOMAIN-CONTAINING PROTEIN"/>
    <property type="match status" value="1"/>
</dbReference>
<keyword evidence="3" id="KW-1185">Reference proteome</keyword>
<dbReference type="AlphaFoldDB" id="A0A8K0W4T2"/>
<dbReference type="GO" id="GO:0006360">
    <property type="term" value="P:transcription by RNA polymerase I"/>
    <property type="evidence" value="ECO:0007669"/>
    <property type="project" value="InterPro"/>
</dbReference>
<dbReference type="Gene3D" id="6.20.250.70">
    <property type="match status" value="1"/>
</dbReference>
<keyword evidence="2" id="KW-0804">Transcription</keyword>
<name>A0A8K0W4T2_9PLEO</name>
<comment type="caution">
    <text evidence="2">The sequence shown here is derived from an EMBL/GenBank/DDBJ whole genome shotgun (WGS) entry which is preliminary data.</text>
</comment>
<feature type="region of interest" description="Disordered" evidence="1">
    <location>
        <begin position="25"/>
        <end position="202"/>
    </location>
</feature>
<dbReference type="OrthoDB" id="76224at2759"/>
<dbReference type="GO" id="GO:0000428">
    <property type="term" value="C:DNA-directed RNA polymerase complex"/>
    <property type="evidence" value="ECO:0007669"/>
    <property type="project" value="UniProtKB-KW"/>
</dbReference>
<feature type="compositionally biased region" description="Polar residues" evidence="1">
    <location>
        <begin position="183"/>
        <end position="201"/>
    </location>
</feature>
<dbReference type="InterPro" id="IPR053263">
    <property type="entry name" value="Euk_RPA34_RNAP_subunit"/>
</dbReference>
<gene>
    <name evidence="2" type="ORF">FB567DRAFT_623507</name>
</gene>
<organism evidence="2 3">
    <name type="scientific">Paraphoma chrysanthemicola</name>
    <dbReference type="NCBI Taxonomy" id="798071"/>
    <lineage>
        <taxon>Eukaryota</taxon>
        <taxon>Fungi</taxon>
        <taxon>Dikarya</taxon>
        <taxon>Ascomycota</taxon>
        <taxon>Pezizomycotina</taxon>
        <taxon>Dothideomycetes</taxon>
        <taxon>Pleosporomycetidae</taxon>
        <taxon>Pleosporales</taxon>
        <taxon>Pleosporineae</taxon>
        <taxon>Phaeosphaeriaceae</taxon>
        <taxon>Paraphoma</taxon>
    </lineage>
</organism>
<feature type="compositionally biased region" description="Acidic residues" evidence="1">
    <location>
        <begin position="143"/>
        <end position="152"/>
    </location>
</feature>
<proteinExistence type="predicted"/>
<accession>A0A8K0W4T2</accession>
<dbReference type="InterPro" id="IPR013240">
    <property type="entry name" value="DNA-dir_RNA_pol1_su_RPA34"/>
</dbReference>
<protein>
    <submittedName>
        <fullName evidence="2">DNA-directed RNA polymerase I subunit RPA34.5-domain-containing protein</fullName>
    </submittedName>
</protein>
<evidence type="ECO:0000313" key="3">
    <source>
        <dbReference type="Proteomes" id="UP000813461"/>
    </source>
</evidence>
<reference evidence="2" key="1">
    <citation type="journal article" date="2021" name="Nat. Commun.">
        <title>Genetic determinants of endophytism in the Arabidopsis root mycobiome.</title>
        <authorList>
            <person name="Mesny F."/>
            <person name="Miyauchi S."/>
            <person name="Thiergart T."/>
            <person name="Pickel B."/>
            <person name="Atanasova L."/>
            <person name="Karlsson M."/>
            <person name="Huettel B."/>
            <person name="Barry K.W."/>
            <person name="Haridas S."/>
            <person name="Chen C."/>
            <person name="Bauer D."/>
            <person name="Andreopoulos W."/>
            <person name="Pangilinan J."/>
            <person name="LaButti K."/>
            <person name="Riley R."/>
            <person name="Lipzen A."/>
            <person name="Clum A."/>
            <person name="Drula E."/>
            <person name="Henrissat B."/>
            <person name="Kohler A."/>
            <person name="Grigoriev I.V."/>
            <person name="Martin F.M."/>
            <person name="Hacquard S."/>
        </authorList>
    </citation>
    <scope>NUCLEOTIDE SEQUENCE</scope>
    <source>
        <strain evidence="2">MPI-SDFR-AT-0120</strain>
    </source>
</reference>
<dbReference type="Proteomes" id="UP000813461">
    <property type="component" value="Unassembled WGS sequence"/>
</dbReference>
<evidence type="ECO:0000313" key="2">
    <source>
        <dbReference type="EMBL" id="KAH7095213.1"/>
    </source>
</evidence>
<feature type="compositionally biased region" description="Basic residues" evidence="1">
    <location>
        <begin position="25"/>
        <end position="36"/>
    </location>
</feature>
<dbReference type="PANTHER" id="PTHR28155">
    <property type="entry name" value="ACR243WP"/>
    <property type="match status" value="1"/>
</dbReference>